<protein>
    <submittedName>
        <fullName evidence="6">LysR family transcriptional regulator</fullName>
    </submittedName>
</protein>
<dbReference type="PANTHER" id="PTHR30346">
    <property type="entry name" value="TRANSCRIPTIONAL DUAL REGULATOR HCAR-RELATED"/>
    <property type="match status" value="1"/>
</dbReference>
<dbReference type="GO" id="GO:0003677">
    <property type="term" value="F:DNA binding"/>
    <property type="evidence" value="ECO:0007669"/>
    <property type="project" value="UniProtKB-KW"/>
</dbReference>
<dbReference type="InterPro" id="IPR000847">
    <property type="entry name" value="LysR_HTH_N"/>
</dbReference>
<accession>A0A158AAX6</accession>
<dbReference type="PANTHER" id="PTHR30346:SF28">
    <property type="entry name" value="HTH-TYPE TRANSCRIPTIONAL REGULATOR CYNR"/>
    <property type="match status" value="1"/>
</dbReference>
<feature type="domain" description="HTH lysR-type" evidence="5">
    <location>
        <begin position="1"/>
        <end position="59"/>
    </location>
</feature>
<dbReference type="OrthoDB" id="5292387at2"/>
<evidence type="ECO:0000313" key="7">
    <source>
        <dbReference type="Proteomes" id="UP000054851"/>
    </source>
</evidence>
<dbReference type="STRING" id="1777140.AWB79_02140"/>
<organism evidence="6 7">
    <name type="scientific">Caballeronia hypogeia</name>
    <dbReference type="NCBI Taxonomy" id="1777140"/>
    <lineage>
        <taxon>Bacteria</taxon>
        <taxon>Pseudomonadati</taxon>
        <taxon>Pseudomonadota</taxon>
        <taxon>Betaproteobacteria</taxon>
        <taxon>Burkholderiales</taxon>
        <taxon>Burkholderiaceae</taxon>
        <taxon>Caballeronia</taxon>
    </lineage>
</organism>
<dbReference type="PRINTS" id="PR00039">
    <property type="entry name" value="HTHLYSR"/>
</dbReference>
<dbReference type="Pfam" id="PF00126">
    <property type="entry name" value="HTH_1"/>
    <property type="match status" value="1"/>
</dbReference>
<evidence type="ECO:0000256" key="4">
    <source>
        <dbReference type="ARBA" id="ARBA00023163"/>
    </source>
</evidence>
<comment type="caution">
    <text evidence="6">The sequence shown here is derived from an EMBL/GenBank/DDBJ whole genome shotgun (WGS) entry which is preliminary data.</text>
</comment>
<dbReference type="EMBL" id="FCOA02000005">
    <property type="protein sequence ID" value="SAK54992.1"/>
    <property type="molecule type" value="Genomic_DNA"/>
</dbReference>
<keyword evidence="2" id="KW-0805">Transcription regulation</keyword>
<dbReference type="AlphaFoldDB" id="A0A158AAX6"/>
<dbReference type="FunFam" id="1.10.10.10:FF:000001">
    <property type="entry name" value="LysR family transcriptional regulator"/>
    <property type="match status" value="1"/>
</dbReference>
<evidence type="ECO:0000313" key="6">
    <source>
        <dbReference type="EMBL" id="SAK54992.1"/>
    </source>
</evidence>
<dbReference type="SUPFAM" id="SSF53850">
    <property type="entry name" value="Periplasmic binding protein-like II"/>
    <property type="match status" value="1"/>
</dbReference>
<dbReference type="PROSITE" id="PS50931">
    <property type="entry name" value="HTH_LYSR"/>
    <property type="match status" value="1"/>
</dbReference>
<dbReference type="Pfam" id="PF03466">
    <property type="entry name" value="LysR_substrate"/>
    <property type="match status" value="1"/>
</dbReference>
<keyword evidence="3" id="KW-0238">DNA-binding</keyword>
<sequence length="304" mass="33202">MDSRQLRVFVALAEDLHFARTADRLGVAQSVLSEQLKKLETDLGVKLLNRNKRAAVTLTDAGELLLVEATIALRQLDRAEAVGRLAARGEVGNISLGYVGSAVSTGVLPAALKTFRKANPQVEMQITAMETPRQLESLRDGQLDVGLLRSRSQYPEGVAATVVMREDLMIALSEDHPLAKSSSISARELRTEAFIVPQFSESEGLAENLANLGRRGGFNAEPRYRVADFMTALCMTTAGYGVVLVPQSMKSLAPADIAFRAIADFRDEIELAVAYRTREVAPCVKKFVDATIARFPKQATARRR</sequence>
<dbReference type="InterPro" id="IPR036388">
    <property type="entry name" value="WH-like_DNA-bd_sf"/>
</dbReference>
<dbReference type="RefSeq" id="WP_061167394.1">
    <property type="nucleotide sequence ID" value="NZ_FCOA02000005.1"/>
</dbReference>
<dbReference type="GO" id="GO:0032993">
    <property type="term" value="C:protein-DNA complex"/>
    <property type="evidence" value="ECO:0007669"/>
    <property type="project" value="TreeGrafter"/>
</dbReference>
<evidence type="ECO:0000256" key="1">
    <source>
        <dbReference type="ARBA" id="ARBA00009437"/>
    </source>
</evidence>
<comment type="similarity">
    <text evidence="1">Belongs to the LysR transcriptional regulatory family.</text>
</comment>
<keyword evidence="4" id="KW-0804">Transcription</keyword>
<keyword evidence="7" id="KW-1185">Reference proteome</keyword>
<proteinExistence type="inferred from homology"/>
<dbReference type="CDD" id="cd08414">
    <property type="entry name" value="PBP2_LTTR_aromatics_like"/>
    <property type="match status" value="1"/>
</dbReference>
<evidence type="ECO:0000256" key="2">
    <source>
        <dbReference type="ARBA" id="ARBA00023015"/>
    </source>
</evidence>
<evidence type="ECO:0000259" key="5">
    <source>
        <dbReference type="PROSITE" id="PS50931"/>
    </source>
</evidence>
<reference evidence="6" key="1">
    <citation type="submission" date="2016-01" db="EMBL/GenBank/DDBJ databases">
        <authorList>
            <person name="Peeters C."/>
        </authorList>
    </citation>
    <scope>NUCLEOTIDE SEQUENCE</scope>
    <source>
        <strain evidence="6">LMG 29322</strain>
    </source>
</reference>
<dbReference type="Proteomes" id="UP000054851">
    <property type="component" value="Unassembled WGS sequence"/>
</dbReference>
<name>A0A158AAX6_9BURK</name>
<dbReference type="InterPro" id="IPR005119">
    <property type="entry name" value="LysR_subst-bd"/>
</dbReference>
<dbReference type="SUPFAM" id="SSF46785">
    <property type="entry name" value="Winged helix' DNA-binding domain"/>
    <property type="match status" value="1"/>
</dbReference>
<dbReference type="Gene3D" id="1.10.10.10">
    <property type="entry name" value="Winged helix-like DNA-binding domain superfamily/Winged helix DNA-binding domain"/>
    <property type="match status" value="1"/>
</dbReference>
<evidence type="ECO:0000256" key="3">
    <source>
        <dbReference type="ARBA" id="ARBA00023125"/>
    </source>
</evidence>
<gene>
    <name evidence="6" type="ORF">AWB79_02140</name>
</gene>
<dbReference type="InterPro" id="IPR036390">
    <property type="entry name" value="WH_DNA-bd_sf"/>
</dbReference>
<dbReference type="Gene3D" id="3.40.190.10">
    <property type="entry name" value="Periplasmic binding protein-like II"/>
    <property type="match status" value="2"/>
</dbReference>
<dbReference type="GO" id="GO:0003700">
    <property type="term" value="F:DNA-binding transcription factor activity"/>
    <property type="evidence" value="ECO:0007669"/>
    <property type="project" value="InterPro"/>
</dbReference>